<accession>A0AA38TPP6</accession>
<dbReference type="GO" id="GO:0016020">
    <property type="term" value="C:membrane"/>
    <property type="evidence" value="ECO:0007669"/>
    <property type="project" value="UniProtKB-SubCell"/>
</dbReference>
<dbReference type="Proteomes" id="UP001172457">
    <property type="component" value="Chromosome 2"/>
</dbReference>
<dbReference type="InterPro" id="IPR006121">
    <property type="entry name" value="HMA_dom"/>
</dbReference>
<evidence type="ECO:0000313" key="3">
    <source>
        <dbReference type="EMBL" id="KAJ9560853.1"/>
    </source>
</evidence>
<name>A0AA38TPP6_9ASTR</name>
<feature type="domain" description="HMA" evidence="2">
    <location>
        <begin position="3"/>
        <end position="72"/>
    </location>
</feature>
<comment type="subcellular location">
    <subcellularLocation>
        <location evidence="1">Membrane</location>
        <topology evidence="1">Peripheral membrane protein</topology>
    </subcellularLocation>
</comment>
<sequence>MARQKIVVKVAMHCEKKSRKALQVVVSVCGVESAAFEGADKDQIAVIGEGIDSVKLTAKLRKCVGHTELVSVGLEEEKKKEDKDESTPTMEFCPSYPYSYPYYYGCYGAPPPCYGYMM</sequence>
<gene>
    <name evidence="3" type="ORF">OSB04_006013</name>
</gene>
<dbReference type="EMBL" id="JARYMX010000002">
    <property type="protein sequence ID" value="KAJ9560853.1"/>
    <property type="molecule type" value="Genomic_DNA"/>
</dbReference>
<protein>
    <recommendedName>
        <fullName evidence="2">HMA domain-containing protein</fullName>
    </recommendedName>
</protein>
<evidence type="ECO:0000256" key="1">
    <source>
        <dbReference type="ARBA" id="ARBA00004170"/>
    </source>
</evidence>
<dbReference type="AlphaFoldDB" id="A0AA38TPP6"/>
<dbReference type="PROSITE" id="PS50846">
    <property type="entry name" value="HMA_2"/>
    <property type="match status" value="1"/>
</dbReference>
<keyword evidence="4" id="KW-1185">Reference proteome</keyword>
<dbReference type="PANTHER" id="PTHR46371">
    <property type="entry name" value="OS04G0464100 PROTEIN"/>
    <property type="match status" value="1"/>
</dbReference>
<evidence type="ECO:0000259" key="2">
    <source>
        <dbReference type="PROSITE" id="PS50846"/>
    </source>
</evidence>
<comment type="caution">
    <text evidence="3">The sequence shown here is derived from an EMBL/GenBank/DDBJ whole genome shotgun (WGS) entry which is preliminary data.</text>
</comment>
<dbReference type="Gene3D" id="3.30.70.100">
    <property type="match status" value="1"/>
</dbReference>
<evidence type="ECO:0000313" key="4">
    <source>
        <dbReference type="Proteomes" id="UP001172457"/>
    </source>
</evidence>
<dbReference type="GO" id="GO:0009626">
    <property type="term" value="P:plant-type hypersensitive response"/>
    <property type="evidence" value="ECO:0007669"/>
    <property type="project" value="UniProtKB-KW"/>
</dbReference>
<reference evidence="3" key="1">
    <citation type="submission" date="2023-03" db="EMBL/GenBank/DDBJ databases">
        <title>Chromosome-scale reference genome and RAD-based genetic map of yellow starthistle (Centaurea solstitialis) reveal putative structural variation and QTLs associated with invader traits.</title>
        <authorList>
            <person name="Reatini B."/>
            <person name="Cang F.A."/>
            <person name="Jiang Q."/>
            <person name="Mckibben M.T.W."/>
            <person name="Barker M.S."/>
            <person name="Rieseberg L.H."/>
            <person name="Dlugosch K.M."/>
        </authorList>
    </citation>
    <scope>NUCLEOTIDE SEQUENCE</scope>
    <source>
        <strain evidence="3">CAN-66</strain>
        <tissue evidence="3">Leaf</tissue>
    </source>
</reference>
<organism evidence="3 4">
    <name type="scientific">Centaurea solstitialis</name>
    <name type="common">yellow star-thistle</name>
    <dbReference type="NCBI Taxonomy" id="347529"/>
    <lineage>
        <taxon>Eukaryota</taxon>
        <taxon>Viridiplantae</taxon>
        <taxon>Streptophyta</taxon>
        <taxon>Embryophyta</taxon>
        <taxon>Tracheophyta</taxon>
        <taxon>Spermatophyta</taxon>
        <taxon>Magnoliopsida</taxon>
        <taxon>eudicotyledons</taxon>
        <taxon>Gunneridae</taxon>
        <taxon>Pentapetalae</taxon>
        <taxon>asterids</taxon>
        <taxon>campanulids</taxon>
        <taxon>Asterales</taxon>
        <taxon>Asteraceae</taxon>
        <taxon>Carduoideae</taxon>
        <taxon>Cardueae</taxon>
        <taxon>Centaureinae</taxon>
        <taxon>Centaurea</taxon>
    </lineage>
</organism>
<proteinExistence type="predicted"/>
<dbReference type="InterPro" id="IPR044296">
    <property type="entry name" value="HIPP46"/>
</dbReference>
<dbReference type="GO" id="GO:0046872">
    <property type="term" value="F:metal ion binding"/>
    <property type="evidence" value="ECO:0007669"/>
    <property type="project" value="InterPro"/>
</dbReference>